<comment type="caution">
    <text evidence="5">The sequence shown here is derived from an EMBL/GenBank/DDBJ whole genome shotgun (WGS) entry which is preliminary data.</text>
</comment>
<feature type="coiled-coil region" evidence="3">
    <location>
        <begin position="190"/>
        <end position="226"/>
    </location>
</feature>
<sequence length="236" mass="26871">MAKRQSLPWWLNGCSNPRSSPWLQSVLLELDKKTKAILELIEEEAESFLQSAERYAKKRPELIHMIEDFHLANKLLAQRYDRLKSEMKNHHNVDLTLPMSSGCYIGKLIEHIYVAQALGTYDGGESEVSDAEEVMENGVEDSEAMNGEVEWLKLDNQMLMDEEPQSCSPLCMYSSEESELCEAKEANDGVDDEEAAAAAMIKEIEKLKMENKMLKAKAEARDEREKRSHKAALFVN</sequence>
<dbReference type="PROSITE" id="PS51774">
    <property type="entry name" value="NAB"/>
    <property type="match status" value="1"/>
</dbReference>
<evidence type="ECO:0000313" key="5">
    <source>
        <dbReference type="EMBL" id="KAG6491467.1"/>
    </source>
</evidence>
<evidence type="ECO:0000259" key="4">
    <source>
        <dbReference type="PROSITE" id="PS51774"/>
    </source>
</evidence>
<dbReference type="EMBL" id="JACMSC010000014">
    <property type="protein sequence ID" value="KAG6491467.1"/>
    <property type="molecule type" value="Genomic_DNA"/>
</dbReference>
<organism evidence="5 6">
    <name type="scientific">Zingiber officinale</name>
    <name type="common">Ginger</name>
    <name type="synonym">Amomum zingiber</name>
    <dbReference type="NCBI Taxonomy" id="94328"/>
    <lineage>
        <taxon>Eukaryota</taxon>
        <taxon>Viridiplantae</taxon>
        <taxon>Streptophyta</taxon>
        <taxon>Embryophyta</taxon>
        <taxon>Tracheophyta</taxon>
        <taxon>Spermatophyta</taxon>
        <taxon>Magnoliopsida</taxon>
        <taxon>Liliopsida</taxon>
        <taxon>Zingiberales</taxon>
        <taxon>Zingiberaceae</taxon>
        <taxon>Zingiber</taxon>
    </lineage>
</organism>
<dbReference type="PANTHER" id="PTHR32258:SF28">
    <property type="entry name" value="PROTEIN NETWORKED 3A-RELATED"/>
    <property type="match status" value="1"/>
</dbReference>
<comment type="similarity">
    <text evidence="2">Belongs to the NET family.</text>
</comment>
<evidence type="ECO:0000313" key="6">
    <source>
        <dbReference type="Proteomes" id="UP000734854"/>
    </source>
</evidence>
<proteinExistence type="inferred from homology"/>
<protein>
    <recommendedName>
        <fullName evidence="4">NAB domain-containing protein</fullName>
    </recommendedName>
</protein>
<dbReference type="Proteomes" id="UP000734854">
    <property type="component" value="Unassembled WGS sequence"/>
</dbReference>
<evidence type="ECO:0000256" key="2">
    <source>
        <dbReference type="ARBA" id="ARBA00038006"/>
    </source>
</evidence>
<keyword evidence="6" id="KW-1185">Reference proteome</keyword>
<dbReference type="Pfam" id="PF07765">
    <property type="entry name" value="KIP1"/>
    <property type="match status" value="1"/>
</dbReference>
<accession>A0A8J5FMR3</accession>
<evidence type="ECO:0000256" key="3">
    <source>
        <dbReference type="SAM" id="Coils"/>
    </source>
</evidence>
<reference evidence="5 6" key="1">
    <citation type="submission" date="2020-08" db="EMBL/GenBank/DDBJ databases">
        <title>Plant Genome Project.</title>
        <authorList>
            <person name="Zhang R.-G."/>
        </authorList>
    </citation>
    <scope>NUCLEOTIDE SEQUENCE [LARGE SCALE GENOMIC DNA]</scope>
    <source>
        <tissue evidence="5">Rhizome</tissue>
    </source>
</reference>
<keyword evidence="1 3" id="KW-0175">Coiled coil</keyword>
<dbReference type="InterPro" id="IPR051861">
    <property type="entry name" value="NET_actin-binding_domain"/>
</dbReference>
<dbReference type="PANTHER" id="PTHR32258">
    <property type="entry name" value="PROTEIN NETWORKED 4A"/>
    <property type="match status" value="1"/>
</dbReference>
<dbReference type="GO" id="GO:0003779">
    <property type="term" value="F:actin binding"/>
    <property type="evidence" value="ECO:0007669"/>
    <property type="project" value="InterPro"/>
</dbReference>
<evidence type="ECO:0000256" key="1">
    <source>
        <dbReference type="ARBA" id="ARBA00023054"/>
    </source>
</evidence>
<dbReference type="InterPro" id="IPR011684">
    <property type="entry name" value="NAB"/>
</dbReference>
<name>A0A8J5FMR3_ZINOF</name>
<gene>
    <name evidence="5" type="ORF">ZIOFF_052818</name>
</gene>
<dbReference type="AlphaFoldDB" id="A0A8J5FMR3"/>
<feature type="domain" description="NAB" evidence="4">
    <location>
        <begin position="7"/>
        <end position="87"/>
    </location>
</feature>